<dbReference type="Pfam" id="PF02626">
    <property type="entry name" value="CT_A_B"/>
    <property type="match status" value="1"/>
</dbReference>
<keyword evidence="2 5" id="KW-0378">Hydrolase</keyword>
<dbReference type="AlphaFoldDB" id="A0A0C5WAF5"/>
<keyword evidence="1" id="KW-0547">Nucleotide-binding</keyword>
<dbReference type="InterPro" id="IPR052708">
    <property type="entry name" value="PxpC"/>
</dbReference>
<organism evidence="5 6">
    <name type="scientific">Siansivirga zeaxanthinifaciens CC-SAMT-1</name>
    <dbReference type="NCBI Taxonomy" id="1454006"/>
    <lineage>
        <taxon>Bacteria</taxon>
        <taxon>Pseudomonadati</taxon>
        <taxon>Bacteroidota</taxon>
        <taxon>Flavobacteriia</taxon>
        <taxon>Flavobacteriales</taxon>
        <taxon>Flavobacteriaceae</taxon>
        <taxon>Siansivirga</taxon>
    </lineage>
</organism>
<keyword evidence="6" id="KW-1185">Reference proteome</keyword>
<dbReference type="HOGENOM" id="CLU_028967_0_3_10"/>
<evidence type="ECO:0000256" key="2">
    <source>
        <dbReference type="ARBA" id="ARBA00022801"/>
    </source>
</evidence>
<dbReference type="Gene3D" id="2.40.100.10">
    <property type="entry name" value="Cyclophilin-like"/>
    <property type="match status" value="1"/>
</dbReference>
<evidence type="ECO:0000313" key="5">
    <source>
        <dbReference type="EMBL" id="AJR04108.1"/>
    </source>
</evidence>
<evidence type="ECO:0000256" key="3">
    <source>
        <dbReference type="ARBA" id="ARBA00022840"/>
    </source>
</evidence>
<gene>
    <name evidence="5" type="ORF">AW14_11110</name>
</gene>
<dbReference type="PANTHER" id="PTHR43309:SF5">
    <property type="entry name" value="5-OXOPROLINASE SUBUNIT C"/>
    <property type="match status" value="1"/>
</dbReference>
<accession>A0A0C5WAF5</accession>
<name>A0A0C5WAF5_9FLAO</name>
<sequence>MLKVIKGGFYTSVQDFGRFGCQEFGVPNSGVMDRLSAAFANSILGNDKASGVLEITMAGPTLEFTKRTLICISGANLNPKINDHPVKLNKALHIEAGDVLSFSTLQEGFRCYLAVLGGFNAEIVMNSQSMYSNITSRVILSKNDTLDYTEVLTDKIHSHASIKFPKNHFNSKYIEVFKGPEFDLLSDDQKKIISSFEFSISKNNNRMAYQLEEPIKNNLKPIITSLVLPGTVQLTPAGNLIILMRDCQTTGGYPRVLQLTEHAINILSQKYVGKKVQFKLI</sequence>
<dbReference type="EMBL" id="CP007202">
    <property type="protein sequence ID" value="AJR04108.1"/>
    <property type="molecule type" value="Genomic_DNA"/>
</dbReference>
<protein>
    <submittedName>
        <fullName evidence="5">Allophanate hydrolase</fullName>
    </submittedName>
</protein>
<evidence type="ECO:0000259" key="4">
    <source>
        <dbReference type="SMART" id="SM00797"/>
    </source>
</evidence>
<keyword evidence="3" id="KW-0067">ATP-binding</keyword>
<dbReference type="STRING" id="1454006.AW14_11110"/>
<dbReference type="SMART" id="SM00797">
    <property type="entry name" value="AHS2"/>
    <property type="match status" value="1"/>
</dbReference>
<dbReference type="Proteomes" id="UP000032229">
    <property type="component" value="Chromosome"/>
</dbReference>
<dbReference type="PANTHER" id="PTHR43309">
    <property type="entry name" value="5-OXOPROLINASE SUBUNIT C"/>
    <property type="match status" value="1"/>
</dbReference>
<dbReference type="KEGG" id="sze:AW14_11110"/>
<dbReference type="RefSeq" id="WP_044638814.1">
    <property type="nucleotide sequence ID" value="NZ_CP007202.1"/>
</dbReference>
<dbReference type="PATRIC" id="fig|1454006.5.peg.2202"/>
<dbReference type="GO" id="GO:0005524">
    <property type="term" value="F:ATP binding"/>
    <property type="evidence" value="ECO:0007669"/>
    <property type="project" value="UniProtKB-KW"/>
</dbReference>
<proteinExistence type="predicted"/>
<evidence type="ECO:0000313" key="6">
    <source>
        <dbReference type="Proteomes" id="UP000032229"/>
    </source>
</evidence>
<dbReference type="OrthoDB" id="9782422at2"/>
<evidence type="ECO:0000256" key="1">
    <source>
        <dbReference type="ARBA" id="ARBA00022741"/>
    </source>
</evidence>
<reference evidence="5 6" key="1">
    <citation type="submission" date="2014-02" db="EMBL/GenBank/DDBJ databases">
        <authorList>
            <person name="Young C.-C."/>
            <person name="Hameed A."/>
            <person name="Huang H.-C."/>
            <person name="Shahina M."/>
        </authorList>
    </citation>
    <scope>NUCLEOTIDE SEQUENCE [LARGE SCALE GENOMIC DNA]</scope>
    <source>
        <strain evidence="5 6">CC-SAMT-1</strain>
    </source>
</reference>
<dbReference type="InterPro" id="IPR029000">
    <property type="entry name" value="Cyclophilin-like_dom_sf"/>
</dbReference>
<dbReference type="InterPro" id="IPR003778">
    <property type="entry name" value="CT_A_B"/>
</dbReference>
<feature type="domain" description="Carboxyltransferase" evidence="4">
    <location>
        <begin position="23"/>
        <end position="281"/>
    </location>
</feature>
<dbReference type="GO" id="GO:0016787">
    <property type="term" value="F:hydrolase activity"/>
    <property type="evidence" value="ECO:0007669"/>
    <property type="project" value="UniProtKB-KW"/>
</dbReference>